<accession>A0A9J6B9G8</accession>
<evidence type="ECO:0000256" key="12">
    <source>
        <dbReference type="RuleBase" id="RU367103"/>
    </source>
</evidence>
<sequence length="428" mass="49824">MEHLLKSPKRMRIEAEKQQKITQKIENQANQPHCHFWVKRKSRYCKMTIKPNHKFCGEHEPPIEQEPLDESRIFCPLDPSHSVFKFKLEKHLKVCNARKKEVSLAYVKKNLNIGLVDNGEDENFKLRDLPDDEIYRVIKIVNELFERHVEGKIATEIKSHKIFDDEMRIESYGDEKIRHLSQASSILGILESRELLKEKTCFIDLGAGRGHLSYWLSKLIVDEKIEDSKVLVVDRASHRHKRDNLFKEIGVVERIRVDLADLDLKELPFNKCNSIVGVSKHLCGRATDFALRCILNGNNGPIISKGFLICVCCHHQTTFDSFLGREWLISHGIDRKTFNVIIRMVSWCVCGDGRRREDRKNEILNNEKMKEREVVGWRCKRLLDYARVKVMSDAGYDTGLSYYVDKSHTLENICIVGNLKIDEIKNEI</sequence>
<evidence type="ECO:0000256" key="1">
    <source>
        <dbReference type="ARBA" id="ARBA00005265"/>
    </source>
</evidence>
<comment type="catalytic activity">
    <reaction evidence="11 12">
        <text>adenosine(4) in tRNA(His) + S-adenosyl-L-methionine = 2'-O-methyladenosine(4) in tRNA(His) + S-adenosyl-L-homocysteine + H(+)</text>
        <dbReference type="Rhea" id="RHEA:43196"/>
        <dbReference type="Rhea" id="RHEA-COMP:10401"/>
        <dbReference type="Rhea" id="RHEA-COMP:10402"/>
        <dbReference type="ChEBI" id="CHEBI:15378"/>
        <dbReference type="ChEBI" id="CHEBI:57856"/>
        <dbReference type="ChEBI" id="CHEBI:59789"/>
        <dbReference type="ChEBI" id="CHEBI:74411"/>
        <dbReference type="ChEBI" id="CHEBI:74477"/>
        <dbReference type="EC" id="2.1.1.225"/>
    </reaction>
</comment>
<comment type="similarity">
    <text evidence="1 12">Belongs to the methyltransferase TRM13 family.</text>
</comment>
<dbReference type="PANTHER" id="PTHR12998">
    <property type="entry name" value="TRNA:M(4)X MODIFICATION ENZYME TRM13 HOMOLOG"/>
    <property type="match status" value="1"/>
</dbReference>
<name>A0A9J6B9G8_POLVA</name>
<keyword evidence="6 12" id="KW-0479">Metal-binding</keyword>
<dbReference type="PROSITE" id="PS51800">
    <property type="entry name" value="ZF_CHHC_U11_48K"/>
    <property type="match status" value="1"/>
</dbReference>
<dbReference type="InterPro" id="IPR021721">
    <property type="entry name" value="Znf_CCCH-type_TRM13"/>
</dbReference>
<evidence type="ECO:0000259" key="13">
    <source>
        <dbReference type="PROSITE" id="PS51800"/>
    </source>
</evidence>
<protein>
    <recommendedName>
        <fullName evidence="12">tRNA:m(4)X modification enzyme TRM13</fullName>
        <ecNumber evidence="12">2.1.1.225</ecNumber>
    </recommendedName>
</protein>
<dbReference type="Pfam" id="PF05206">
    <property type="entry name" value="TRM13"/>
    <property type="match status" value="1"/>
</dbReference>
<evidence type="ECO:0000256" key="11">
    <source>
        <dbReference type="ARBA" id="ARBA00049393"/>
    </source>
</evidence>
<dbReference type="EC" id="2.1.1.225" evidence="12"/>
<evidence type="ECO:0000256" key="4">
    <source>
        <dbReference type="ARBA" id="ARBA00022691"/>
    </source>
</evidence>
<dbReference type="GO" id="GO:0030488">
    <property type="term" value="P:tRNA methylation"/>
    <property type="evidence" value="ECO:0007669"/>
    <property type="project" value="InterPro"/>
</dbReference>
<proteinExistence type="inferred from homology"/>
<evidence type="ECO:0000256" key="9">
    <source>
        <dbReference type="ARBA" id="ARBA00048165"/>
    </source>
</evidence>
<keyword evidence="5 12" id="KW-0819">tRNA processing</keyword>
<evidence type="ECO:0000256" key="7">
    <source>
        <dbReference type="ARBA" id="ARBA00022771"/>
    </source>
</evidence>
<comment type="function">
    <text evidence="12">tRNA methylase which 2'-O-methylates cytidine(4) in tRNA(Pro) and tRNA(Gly)(GCC), and adenosine(4) in tRNA(His).</text>
</comment>
<dbReference type="PANTHER" id="PTHR12998:SF0">
    <property type="entry name" value="TRNA:M(4)X MODIFICATION ENZYME TRM13 HOMOLOG"/>
    <property type="match status" value="1"/>
</dbReference>
<dbReference type="InterPro" id="IPR022776">
    <property type="entry name" value="TRM13/UPF0224_CHHC_Znf_dom"/>
</dbReference>
<dbReference type="InterPro" id="IPR007871">
    <property type="entry name" value="Methyltransferase_TRM13"/>
</dbReference>
<evidence type="ECO:0000256" key="6">
    <source>
        <dbReference type="ARBA" id="ARBA00022723"/>
    </source>
</evidence>
<gene>
    <name evidence="14" type="ORF">PVAND_014464</name>
</gene>
<evidence type="ECO:0000256" key="2">
    <source>
        <dbReference type="ARBA" id="ARBA00022603"/>
    </source>
</evidence>
<dbReference type="OrthoDB" id="258806at2759"/>
<dbReference type="GO" id="GO:0106050">
    <property type="term" value="F:tRNA 2'-O-methyltransferase activity"/>
    <property type="evidence" value="ECO:0007669"/>
    <property type="project" value="UniProtKB-UniRule"/>
</dbReference>
<dbReference type="GO" id="GO:0008270">
    <property type="term" value="F:zinc ion binding"/>
    <property type="evidence" value="ECO:0007669"/>
    <property type="project" value="UniProtKB-KW"/>
</dbReference>
<comment type="catalytic activity">
    <reaction evidence="9 12">
        <text>cytidine(4) in tRNA(Pro) + S-adenosyl-L-methionine = 2'-O-methylcytidine(4) in tRNA(Pro) + S-adenosyl-L-homocysteine + H(+)</text>
        <dbReference type="Rhea" id="RHEA:32767"/>
        <dbReference type="Rhea" id="RHEA-COMP:10397"/>
        <dbReference type="Rhea" id="RHEA-COMP:10398"/>
        <dbReference type="ChEBI" id="CHEBI:15378"/>
        <dbReference type="ChEBI" id="CHEBI:57856"/>
        <dbReference type="ChEBI" id="CHEBI:59789"/>
        <dbReference type="ChEBI" id="CHEBI:74495"/>
        <dbReference type="ChEBI" id="CHEBI:82748"/>
        <dbReference type="EC" id="2.1.1.225"/>
    </reaction>
</comment>
<evidence type="ECO:0000256" key="8">
    <source>
        <dbReference type="ARBA" id="ARBA00022833"/>
    </source>
</evidence>
<evidence type="ECO:0000256" key="5">
    <source>
        <dbReference type="ARBA" id="ARBA00022694"/>
    </source>
</evidence>
<dbReference type="AlphaFoldDB" id="A0A9J6B9G8"/>
<keyword evidence="15" id="KW-1185">Reference proteome</keyword>
<reference evidence="14" key="1">
    <citation type="submission" date="2021-03" db="EMBL/GenBank/DDBJ databases">
        <title>Chromosome level genome of the anhydrobiotic midge Polypedilum vanderplanki.</title>
        <authorList>
            <person name="Yoshida Y."/>
            <person name="Kikawada T."/>
            <person name="Gusev O."/>
        </authorList>
    </citation>
    <scope>NUCLEOTIDE SEQUENCE</scope>
    <source>
        <strain evidence="14">NIAS01</strain>
        <tissue evidence="14">Whole body or cell culture</tissue>
    </source>
</reference>
<evidence type="ECO:0000256" key="10">
    <source>
        <dbReference type="ARBA" id="ARBA00048635"/>
    </source>
</evidence>
<dbReference type="Proteomes" id="UP001107558">
    <property type="component" value="Chromosome 4"/>
</dbReference>
<organism evidence="14 15">
    <name type="scientific">Polypedilum vanderplanki</name>
    <name type="common">Sleeping chironomid midge</name>
    <dbReference type="NCBI Taxonomy" id="319348"/>
    <lineage>
        <taxon>Eukaryota</taxon>
        <taxon>Metazoa</taxon>
        <taxon>Ecdysozoa</taxon>
        <taxon>Arthropoda</taxon>
        <taxon>Hexapoda</taxon>
        <taxon>Insecta</taxon>
        <taxon>Pterygota</taxon>
        <taxon>Neoptera</taxon>
        <taxon>Endopterygota</taxon>
        <taxon>Diptera</taxon>
        <taxon>Nematocera</taxon>
        <taxon>Chironomoidea</taxon>
        <taxon>Chironomidae</taxon>
        <taxon>Chironominae</taxon>
        <taxon>Polypedilum</taxon>
        <taxon>Polypedilum</taxon>
    </lineage>
</organism>
<dbReference type="Pfam" id="PF11722">
    <property type="entry name" value="zf-TRM13_CCCH"/>
    <property type="match status" value="1"/>
</dbReference>
<evidence type="ECO:0000256" key="3">
    <source>
        <dbReference type="ARBA" id="ARBA00022679"/>
    </source>
</evidence>
<dbReference type="EMBL" id="JADBJN010000004">
    <property type="protein sequence ID" value="KAG5666436.1"/>
    <property type="molecule type" value="Genomic_DNA"/>
</dbReference>
<evidence type="ECO:0000313" key="14">
    <source>
        <dbReference type="EMBL" id="KAG5666436.1"/>
    </source>
</evidence>
<keyword evidence="7 12" id="KW-0863">Zinc-finger</keyword>
<dbReference type="Pfam" id="PF05253">
    <property type="entry name" value="zf-U11-48K"/>
    <property type="match status" value="1"/>
</dbReference>
<keyword evidence="2 12" id="KW-0489">Methyltransferase</keyword>
<feature type="domain" description="CHHC U11-48K-type" evidence="13">
    <location>
        <begin position="72"/>
        <end position="99"/>
    </location>
</feature>
<comment type="caution">
    <text evidence="14">The sequence shown here is derived from an EMBL/GenBank/DDBJ whole genome shotgun (WGS) entry which is preliminary data.</text>
</comment>
<evidence type="ECO:0000313" key="15">
    <source>
        <dbReference type="Proteomes" id="UP001107558"/>
    </source>
</evidence>
<comment type="catalytic activity">
    <reaction evidence="10 12">
        <text>cytidine(4) in tRNA(Gly)(GCC) + S-adenosyl-L-methionine = 2'-O-methylcytidine(4) in tRNA(Gly)(GCC) + S-adenosyl-L-homocysteine + H(+)</text>
        <dbReference type="Rhea" id="RHEA:43192"/>
        <dbReference type="Rhea" id="RHEA-COMP:10399"/>
        <dbReference type="Rhea" id="RHEA-COMP:10400"/>
        <dbReference type="ChEBI" id="CHEBI:15378"/>
        <dbReference type="ChEBI" id="CHEBI:57856"/>
        <dbReference type="ChEBI" id="CHEBI:59789"/>
        <dbReference type="ChEBI" id="CHEBI:74495"/>
        <dbReference type="ChEBI" id="CHEBI:82748"/>
        <dbReference type="EC" id="2.1.1.225"/>
    </reaction>
</comment>
<keyword evidence="4 12" id="KW-0949">S-adenosyl-L-methionine</keyword>
<keyword evidence="8 12" id="KW-0862">Zinc</keyword>
<dbReference type="InterPro" id="IPR039044">
    <property type="entry name" value="Trm13"/>
</dbReference>
<keyword evidence="3 12" id="KW-0808">Transferase</keyword>